<dbReference type="Proteomes" id="UP001202289">
    <property type="component" value="Unassembled WGS sequence"/>
</dbReference>
<sequence>MFMLCKMQVCKIRGRTVEIIHGTMHNAMKQSVTLKKIESNPCEDAVILNKSKEEEEGLKTLLFIKPL</sequence>
<keyword evidence="2" id="KW-1185">Reference proteome</keyword>
<reference evidence="1" key="1">
    <citation type="submission" date="2022-05" db="EMBL/GenBank/DDBJ databases">
        <title>Comparative Genomics of Spacecraft Associated Microbes.</title>
        <authorList>
            <person name="Tran M.T."/>
            <person name="Wright A."/>
            <person name="Seuylemezian A."/>
            <person name="Eisen J."/>
            <person name="Coil D."/>
        </authorList>
    </citation>
    <scope>NUCLEOTIDE SEQUENCE</scope>
    <source>
        <strain evidence="1">FAIRING 10M-2.2</strain>
    </source>
</reference>
<comment type="caution">
    <text evidence="1">The sequence shown here is derived from an EMBL/GenBank/DDBJ whole genome shotgun (WGS) entry which is preliminary data.</text>
</comment>
<accession>A0ACC6A2D1</accession>
<evidence type="ECO:0000313" key="1">
    <source>
        <dbReference type="EMBL" id="MCM3735044.1"/>
    </source>
</evidence>
<evidence type="ECO:0000313" key="2">
    <source>
        <dbReference type="Proteomes" id="UP001202289"/>
    </source>
</evidence>
<name>A0ACC6A2D1_9BACI</name>
<gene>
    <name evidence="1" type="ORF">M3215_04230</name>
</gene>
<dbReference type="EMBL" id="JAMBOP010000003">
    <property type="protein sequence ID" value="MCM3735044.1"/>
    <property type="molecule type" value="Genomic_DNA"/>
</dbReference>
<organism evidence="1 2">
    <name type="scientific">Bacillus cytotoxicus</name>
    <dbReference type="NCBI Taxonomy" id="580165"/>
    <lineage>
        <taxon>Bacteria</taxon>
        <taxon>Bacillati</taxon>
        <taxon>Bacillota</taxon>
        <taxon>Bacilli</taxon>
        <taxon>Bacillales</taxon>
        <taxon>Bacillaceae</taxon>
        <taxon>Bacillus</taxon>
        <taxon>Bacillus cereus group</taxon>
    </lineage>
</organism>
<protein>
    <submittedName>
        <fullName evidence="1">Uncharacterized protein</fullName>
    </submittedName>
</protein>
<proteinExistence type="predicted"/>